<feature type="compositionally biased region" description="Polar residues" evidence="1">
    <location>
        <begin position="176"/>
        <end position="188"/>
    </location>
</feature>
<protein>
    <submittedName>
        <fullName evidence="2">Uncharacterized protein</fullName>
    </submittedName>
</protein>
<proteinExistence type="predicted"/>
<feature type="region of interest" description="Disordered" evidence="1">
    <location>
        <begin position="148"/>
        <end position="188"/>
    </location>
</feature>
<reference evidence="2 3" key="1">
    <citation type="journal article" date="2019" name="Int. J. Syst. Evol. Microbiol.">
        <title>The Global Catalogue of Microorganisms (GCM) 10K type strain sequencing project: providing services to taxonomists for standard genome sequencing and annotation.</title>
        <authorList>
            <consortium name="The Broad Institute Genomics Platform"/>
            <consortium name="The Broad Institute Genome Sequencing Center for Infectious Disease"/>
            <person name="Wu L."/>
            <person name="Ma J."/>
        </authorList>
    </citation>
    <scope>NUCLEOTIDE SEQUENCE [LARGE SCALE GENOMIC DNA]</scope>
    <source>
        <strain evidence="2 3">JCM 11444</strain>
    </source>
</reference>
<organism evidence="2 3">
    <name type="scientific">Streptomyces rhizosphaericus</name>
    <dbReference type="NCBI Taxonomy" id="114699"/>
    <lineage>
        <taxon>Bacteria</taxon>
        <taxon>Bacillati</taxon>
        <taxon>Actinomycetota</taxon>
        <taxon>Actinomycetes</taxon>
        <taxon>Kitasatosporales</taxon>
        <taxon>Streptomycetaceae</taxon>
        <taxon>Streptomyces</taxon>
        <taxon>Streptomyces violaceusniger group</taxon>
    </lineage>
</organism>
<keyword evidence="3" id="KW-1185">Reference proteome</keyword>
<sequence length="188" mass="20359">MINTPAALHPGSGRAVKALSPLTTREERYALLTERHDDVLDDVVASLQVVTHPELTDMVTLLSTVSRTARAGLSEGAQALAGNVLETAMKRHGNAWIRRSVPQVTYPSKAGHHGTLGSVLDDTDDWGDLTLLQFKHYLVLAGMRNAFGSGAPRTPSTATSERTRPRPTPTARSSFCRRSSSPTPYCVR</sequence>
<dbReference type="Proteomes" id="UP001500418">
    <property type="component" value="Unassembled WGS sequence"/>
</dbReference>
<name>A0ABN1R506_9ACTN</name>
<evidence type="ECO:0000256" key="1">
    <source>
        <dbReference type="SAM" id="MobiDB-lite"/>
    </source>
</evidence>
<gene>
    <name evidence="2" type="ORF">GCM10009575_076680</name>
</gene>
<dbReference type="EMBL" id="BAAAID010000072">
    <property type="protein sequence ID" value="GAA0951976.1"/>
    <property type="molecule type" value="Genomic_DNA"/>
</dbReference>
<comment type="caution">
    <text evidence="2">The sequence shown here is derived from an EMBL/GenBank/DDBJ whole genome shotgun (WGS) entry which is preliminary data.</text>
</comment>
<evidence type="ECO:0000313" key="3">
    <source>
        <dbReference type="Proteomes" id="UP001500418"/>
    </source>
</evidence>
<accession>A0ABN1R506</accession>
<evidence type="ECO:0000313" key="2">
    <source>
        <dbReference type="EMBL" id="GAA0951976.1"/>
    </source>
</evidence>